<dbReference type="PANTHER" id="PTHR42947:SF1">
    <property type="entry name" value="COB--COM HETERODISULFIDE REDUCTASE SUBUNIT B 1"/>
    <property type="match status" value="1"/>
</dbReference>
<evidence type="ECO:0000256" key="1">
    <source>
        <dbReference type="ARBA" id="ARBA00023002"/>
    </source>
</evidence>
<reference evidence="3 4" key="1">
    <citation type="submission" date="2019-03" db="EMBL/GenBank/DDBJ databases">
        <title>Metabolic potential of uncultured bacteria and archaea associated with petroleum seepage in deep-sea sediments.</title>
        <authorList>
            <person name="Dong X."/>
            <person name="Hubert C."/>
        </authorList>
    </citation>
    <scope>NUCLEOTIDE SEQUENCE [LARGE SCALE GENOMIC DNA]</scope>
    <source>
        <strain evidence="3">E29_bin78</strain>
    </source>
</reference>
<comment type="caution">
    <text evidence="3">The sequence shown here is derived from an EMBL/GenBank/DDBJ whole genome shotgun (WGS) entry which is preliminary data.</text>
</comment>
<dbReference type="EMBL" id="SOJK01000165">
    <property type="protein sequence ID" value="TET45453.1"/>
    <property type="molecule type" value="Genomic_DNA"/>
</dbReference>
<keyword evidence="1" id="KW-0560">Oxidoreductase</keyword>
<protein>
    <recommendedName>
        <fullName evidence="2">Cysteine-rich domain-containing protein</fullName>
    </recommendedName>
</protein>
<dbReference type="InterPro" id="IPR051278">
    <property type="entry name" value="HdrB/HdrD_reductase"/>
</dbReference>
<dbReference type="GO" id="GO:0016491">
    <property type="term" value="F:oxidoreductase activity"/>
    <property type="evidence" value="ECO:0007669"/>
    <property type="project" value="UniProtKB-KW"/>
</dbReference>
<proteinExistence type="predicted"/>
<feature type="domain" description="Cysteine-rich" evidence="2">
    <location>
        <begin position="11"/>
        <end position="44"/>
    </location>
</feature>
<name>A0A523USC9_UNCAE</name>
<sequence>MLWWGDFLGIDEMTALRVAKTKLDHVKSAGADAVCLICPFCSIMYEGSQKKMEREFEAEYNLPVLYYPQILGLALGIPQDELGFHMNRVKPREIIAQLC</sequence>
<evidence type="ECO:0000259" key="2">
    <source>
        <dbReference type="Pfam" id="PF02754"/>
    </source>
</evidence>
<accession>A0A523USC9</accession>
<evidence type="ECO:0000313" key="3">
    <source>
        <dbReference type="EMBL" id="TET45453.1"/>
    </source>
</evidence>
<organism evidence="3 4">
    <name type="scientific">Aerophobetes bacterium</name>
    <dbReference type="NCBI Taxonomy" id="2030807"/>
    <lineage>
        <taxon>Bacteria</taxon>
        <taxon>Candidatus Aerophobota</taxon>
    </lineage>
</organism>
<evidence type="ECO:0000313" key="4">
    <source>
        <dbReference type="Proteomes" id="UP000320679"/>
    </source>
</evidence>
<gene>
    <name evidence="3" type="ORF">E3J59_03810</name>
</gene>
<dbReference type="AlphaFoldDB" id="A0A523USC9"/>
<dbReference type="Pfam" id="PF02754">
    <property type="entry name" value="CCG"/>
    <property type="match status" value="1"/>
</dbReference>
<dbReference type="PANTHER" id="PTHR42947">
    <property type="entry name" value="COB--COM HETERODISULFIDE REDUCTASE SUBUNIT B 1"/>
    <property type="match status" value="1"/>
</dbReference>
<dbReference type="Gene3D" id="3.40.50.11810">
    <property type="match status" value="1"/>
</dbReference>
<dbReference type="Proteomes" id="UP000320679">
    <property type="component" value="Unassembled WGS sequence"/>
</dbReference>
<dbReference type="InterPro" id="IPR004017">
    <property type="entry name" value="Cys_rich_dom"/>
</dbReference>